<sequence>MKVHCIIFVFLLCKLACAAEEDEMTIINSCLERLNNQAGGAAIHIQQVENYSSWTVEKIPCFTVCIARAKGWFNADTNKWNKHRISEDLGADTYNYCRYELDRQHENACHFAHQGMKCLKQAQENIPITHAALLGCVLQLNITLDDLRQYVPLQLHEKIPCFFQCFAQKMQLYSTNFEWNTDKWVKAFGPPHADINEFRSQCKASSATIKSQPNTCAWMYTEHICLERMSYHKPLNQIQSSGGGQR</sequence>
<feature type="signal peptide" evidence="5">
    <location>
        <begin position="1"/>
        <end position="18"/>
    </location>
</feature>
<dbReference type="InterPro" id="IPR036728">
    <property type="entry name" value="PBP_GOBP_sf"/>
</dbReference>
<organism evidence="6">
    <name type="scientific">Liriomyza sativae</name>
    <name type="common">Vegetable leafminer</name>
    <dbReference type="NCBI Taxonomy" id="127406"/>
    <lineage>
        <taxon>Eukaryota</taxon>
        <taxon>Metazoa</taxon>
        <taxon>Ecdysozoa</taxon>
        <taxon>Arthropoda</taxon>
        <taxon>Hexapoda</taxon>
        <taxon>Insecta</taxon>
        <taxon>Pterygota</taxon>
        <taxon>Neoptera</taxon>
        <taxon>Endopterygota</taxon>
        <taxon>Diptera</taxon>
        <taxon>Brachycera</taxon>
        <taxon>Muscomorpha</taxon>
        <taxon>Opomyzoidea</taxon>
        <taxon>Agromyzidae</taxon>
        <taxon>Phytomyzinae</taxon>
        <taxon>Liriomyza</taxon>
    </lineage>
</organism>
<evidence type="ECO:0000256" key="3">
    <source>
        <dbReference type="ARBA" id="ARBA00022525"/>
    </source>
</evidence>
<comment type="subcellular location">
    <subcellularLocation>
        <location evidence="1">Secreted</location>
    </subcellularLocation>
</comment>
<evidence type="ECO:0000313" key="6">
    <source>
        <dbReference type="EMBL" id="ALZ41683.1"/>
    </source>
</evidence>
<evidence type="ECO:0000256" key="1">
    <source>
        <dbReference type="ARBA" id="ARBA00004613"/>
    </source>
</evidence>
<accession>A0A0X8B1W6</accession>
<dbReference type="GO" id="GO:0005549">
    <property type="term" value="F:odorant binding"/>
    <property type="evidence" value="ECO:0007669"/>
    <property type="project" value="InterPro"/>
</dbReference>
<dbReference type="PANTHER" id="PTHR11857:SF43">
    <property type="entry name" value="GEO07291P1-RELATED"/>
    <property type="match status" value="1"/>
</dbReference>
<evidence type="ECO:0000256" key="5">
    <source>
        <dbReference type="SAM" id="SignalP"/>
    </source>
</evidence>
<dbReference type="InterPro" id="IPR006170">
    <property type="entry name" value="PBP/GOBP"/>
</dbReference>
<protein>
    <submittedName>
        <fullName evidence="6">Odorant binding protein 8</fullName>
    </submittedName>
</protein>
<comment type="similarity">
    <text evidence="2">Belongs to the PBP/GOBP family.</text>
</comment>
<dbReference type="AlphaFoldDB" id="A0A0X8B1W6"/>
<dbReference type="Gene3D" id="1.10.238.20">
    <property type="entry name" value="Pheromone/general odorant binding protein domain"/>
    <property type="match status" value="2"/>
</dbReference>
<keyword evidence="4 5" id="KW-0732">Signal</keyword>
<dbReference type="SUPFAM" id="SSF47565">
    <property type="entry name" value="Insect pheromone/odorant-binding proteins"/>
    <property type="match status" value="2"/>
</dbReference>
<dbReference type="GO" id="GO:0005615">
    <property type="term" value="C:extracellular space"/>
    <property type="evidence" value="ECO:0007669"/>
    <property type="project" value="TreeGrafter"/>
</dbReference>
<dbReference type="GO" id="GO:0007608">
    <property type="term" value="P:sensory perception of smell"/>
    <property type="evidence" value="ECO:0007669"/>
    <property type="project" value="TreeGrafter"/>
</dbReference>
<dbReference type="PANTHER" id="PTHR11857">
    <property type="entry name" value="ODORANT BINDING PROTEIN-RELATED"/>
    <property type="match status" value="1"/>
</dbReference>
<dbReference type="CDD" id="cd23992">
    <property type="entry name" value="PBP_GOBP"/>
    <property type="match status" value="1"/>
</dbReference>
<proteinExistence type="evidence at transcript level"/>
<evidence type="ECO:0000256" key="2">
    <source>
        <dbReference type="ARBA" id="ARBA00008098"/>
    </source>
</evidence>
<name>A0A0X8B1W6_LIRSA</name>
<feature type="chain" id="PRO_5007064295" evidence="5">
    <location>
        <begin position="19"/>
        <end position="246"/>
    </location>
</feature>
<dbReference type="Pfam" id="PF01395">
    <property type="entry name" value="PBP_GOBP"/>
    <property type="match status" value="1"/>
</dbReference>
<dbReference type="SMART" id="SM00708">
    <property type="entry name" value="PhBP"/>
    <property type="match status" value="2"/>
</dbReference>
<evidence type="ECO:0000256" key="4">
    <source>
        <dbReference type="ARBA" id="ARBA00022729"/>
    </source>
</evidence>
<keyword evidence="3" id="KW-0964">Secreted</keyword>
<dbReference type="EMBL" id="KT250739">
    <property type="protein sequence ID" value="ALZ41683.1"/>
    <property type="molecule type" value="mRNA"/>
</dbReference>
<gene>
    <name evidence="6" type="primary">OBP8</name>
</gene>
<reference evidence="6" key="1">
    <citation type="submission" date="2015-07" db="EMBL/GenBank/DDBJ databases">
        <title>Identification and tissue distribution of odorant binding protein genes in the vegetable leafminer Liriomyza sativae.</title>
        <authorList>
            <person name="Zhang L."/>
            <person name="Lei Z."/>
        </authorList>
    </citation>
    <scope>NUCLEOTIDE SEQUENCE</scope>
</reference>